<evidence type="ECO:0000256" key="3">
    <source>
        <dbReference type="SAM" id="Phobius"/>
    </source>
</evidence>
<keyword evidence="3" id="KW-1133">Transmembrane helix</keyword>
<feature type="domain" description="Multidrug resistance protein MdtA-like alpha-helical hairpin" evidence="4">
    <location>
        <begin position="118"/>
        <end position="194"/>
    </location>
</feature>
<dbReference type="Proteomes" id="UP000032233">
    <property type="component" value="Unassembled WGS sequence"/>
</dbReference>
<dbReference type="AlphaFoldDB" id="A0A0D2JUX0"/>
<dbReference type="Gene3D" id="2.40.50.100">
    <property type="match status" value="1"/>
</dbReference>
<name>A0A0D2JUX0_9BACT</name>
<dbReference type="Pfam" id="PF25954">
    <property type="entry name" value="Beta-barrel_RND_2"/>
    <property type="match status" value="1"/>
</dbReference>
<dbReference type="FunFam" id="2.40.30.170:FF:000010">
    <property type="entry name" value="Efflux RND transporter periplasmic adaptor subunit"/>
    <property type="match status" value="1"/>
</dbReference>
<keyword evidence="7" id="KW-1185">Reference proteome</keyword>
<dbReference type="PANTHER" id="PTHR30469">
    <property type="entry name" value="MULTIDRUG RESISTANCE PROTEIN MDTA"/>
    <property type="match status" value="1"/>
</dbReference>
<proteinExistence type="inferred from homology"/>
<dbReference type="InParanoid" id="A0A0D2JUX0"/>
<feature type="coiled-coil region" evidence="2">
    <location>
        <begin position="111"/>
        <end position="138"/>
    </location>
</feature>
<keyword evidence="3" id="KW-0472">Membrane</keyword>
<dbReference type="InterPro" id="IPR058792">
    <property type="entry name" value="Beta-barrel_RND_2"/>
</dbReference>
<evidence type="ECO:0000259" key="4">
    <source>
        <dbReference type="Pfam" id="PF25876"/>
    </source>
</evidence>
<evidence type="ECO:0000313" key="7">
    <source>
        <dbReference type="Proteomes" id="UP000032233"/>
    </source>
</evidence>
<dbReference type="Gene3D" id="1.10.287.470">
    <property type="entry name" value="Helix hairpin bin"/>
    <property type="match status" value="1"/>
</dbReference>
<keyword evidence="2" id="KW-0175">Coiled coil</keyword>
<dbReference type="OrthoDB" id="9800209at2"/>
<feature type="domain" description="CusB-like beta-barrel" evidence="5">
    <location>
        <begin position="241"/>
        <end position="308"/>
    </location>
</feature>
<dbReference type="Gene3D" id="2.40.30.170">
    <property type="match status" value="1"/>
</dbReference>
<feature type="transmembrane region" description="Helical" evidence="3">
    <location>
        <begin position="7"/>
        <end position="26"/>
    </location>
</feature>
<dbReference type="EMBL" id="AZAC01000016">
    <property type="protein sequence ID" value="KIX13340.1"/>
    <property type="molecule type" value="Genomic_DNA"/>
</dbReference>
<evidence type="ECO:0000313" key="6">
    <source>
        <dbReference type="EMBL" id="KIX13340.1"/>
    </source>
</evidence>
<reference evidence="6 7" key="1">
    <citation type="submission" date="2013-11" db="EMBL/GenBank/DDBJ databases">
        <title>Metagenomic analysis of a methanogenic consortium involved in long chain n-alkane degradation.</title>
        <authorList>
            <person name="Davidova I.A."/>
            <person name="Callaghan A.V."/>
            <person name="Wawrik B."/>
            <person name="Pruitt S."/>
            <person name="Marks C."/>
            <person name="Duncan K.E."/>
            <person name="Suflita J.M."/>
        </authorList>
    </citation>
    <scope>NUCLEOTIDE SEQUENCE [LARGE SCALE GENOMIC DNA]</scope>
    <source>
        <strain evidence="6 7">SPR</strain>
    </source>
</reference>
<dbReference type="FunCoup" id="A0A0D2JUX0">
    <property type="interactions" value="316"/>
</dbReference>
<gene>
    <name evidence="6" type="ORF">X474_14080</name>
</gene>
<dbReference type="STRING" id="1429043.X474_14080"/>
<dbReference type="RefSeq" id="WP_044349362.1">
    <property type="nucleotide sequence ID" value="NZ_AZAC01000016.1"/>
</dbReference>
<evidence type="ECO:0000259" key="5">
    <source>
        <dbReference type="Pfam" id="PF25954"/>
    </source>
</evidence>
<dbReference type="Gene3D" id="2.40.420.20">
    <property type="match status" value="1"/>
</dbReference>
<accession>A0A0D2JUX0</accession>
<dbReference type="Pfam" id="PF25876">
    <property type="entry name" value="HH_MFP_RND"/>
    <property type="match status" value="1"/>
</dbReference>
<comment type="similarity">
    <text evidence="1">Belongs to the membrane fusion protein (MFP) (TC 8.A.1) family.</text>
</comment>
<dbReference type="NCBIfam" id="TIGR01730">
    <property type="entry name" value="RND_mfp"/>
    <property type="match status" value="1"/>
</dbReference>
<evidence type="ECO:0000256" key="1">
    <source>
        <dbReference type="ARBA" id="ARBA00009477"/>
    </source>
</evidence>
<dbReference type="GO" id="GO:1990281">
    <property type="term" value="C:efflux pump complex"/>
    <property type="evidence" value="ECO:0007669"/>
    <property type="project" value="TreeGrafter"/>
</dbReference>
<keyword evidence="3" id="KW-0812">Transmembrane</keyword>
<comment type="caution">
    <text evidence="6">The sequence shown here is derived from an EMBL/GenBank/DDBJ whole genome shotgun (WGS) entry which is preliminary data.</text>
</comment>
<organism evidence="6 7">
    <name type="scientific">Dethiosulfatarculus sandiegensis</name>
    <dbReference type="NCBI Taxonomy" id="1429043"/>
    <lineage>
        <taxon>Bacteria</taxon>
        <taxon>Pseudomonadati</taxon>
        <taxon>Thermodesulfobacteriota</taxon>
        <taxon>Desulfarculia</taxon>
        <taxon>Desulfarculales</taxon>
        <taxon>Desulfarculaceae</taxon>
        <taxon>Dethiosulfatarculus</taxon>
    </lineage>
</organism>
<dbReference type="SUPFAM" id="SSF111369">
    <property type="entry name" value="HlyD-like secretion proteins"/>
    <property type="match status" value="1"/>
</dbReference>
<protein>
    <submittedName>
        <fullName evidence="6">RND transporter</fullName>
    </submittedName>
</protein>
<evidence type="ECO:0000256" key="2">
    <source>
        <dbReference type="SAM" id="Coils"/>
    </source>
</evidence>
<dbReference type="InterPro" id="IPR006143">
    <property type="entry name" value="RND_pump_MFP"/>
</dbReference>
<sequence>MKNKAKLIFIMILALLVAAVLVRVYYSHKEGGRGARRDGSTQAAPVKAALIKRGDMEFRRTFSGTLEASAEFVLAPKVSGRVERLFVDLADSVKRGQTVAELDDDEYIQAVKQAKADLSVARANLSKATKALEIANREFERVSTLRKRGVSSDSQLDEAKANQLANQAAFEVAKAQLIRAEATLETTRIKLSYTKVTADWYGGDRQRVVAERFVDEGQTVAANSPLLSIVELSPISGVIFVAEKDYANLRTGQKVFLKTDAYPGLEFTGQIDRIAPVFKETSRQARVELVIPNLKRRLKPGMFIRATVVLRKITDAVMVPALAVTKRSGESGVFLVDEKNLKAVWRPVKTGIHQDGQVQVLDDDLSGRVVTLGQQLLADGSKITMPEDQKNHSTQNVKR</sequence>
<dbReference type="GO" id="GO:0015562">
    <property type="term" value="F:efflux transmembrane transporter activity"/>
    <property type="evidence" value="ECO:0007669"/>
    <property type="project" value="TreeGrafter"/>
</dbReference>
<dbReference type="InterPro" id="IPR058624">
    <property type="entry name" value="MdtA-like_HH"/>
</dbReference>